<name>A0A841L531_9SPHN</name>
<gene>
    <name evidence="2" type="ORF">FHS79_001903</name>
</gene>
<feature type="domain" description="DUF2383" evidence="1">
    <location>
        <begin position="8"/>
        <end position="118"/>
    </location>
</feature>
<dbReference type="RefSeq" id="WP_184198827.1">
    <property type="nucleotide sequence ID" value="NZ_BMOX01000113.1"/>
</dbReference>
<organism evidence="2 3">
    <name type="scientific">Polymorphobacter multimanifer</name>
    <dbReference type="NCBI Taxonomy" id="1070431"/>
    <lineage>
        <taxon>Bacteria</taxon>
        <taxon>Pseudomonadati</taxon>
        <taxon>Pseudomonadota</taxon>
        <taxon>Alphaproteobacteria</taxon>
        <taxon>Sphingomonadales</taxon>
        <taxon>Sphingosinicellaceae</taxon>
        <taxon>Polymorphobacter</taxon>
    </lineage>
</organism>
<evidence type="ECO:0000313" key="2">
    <source>
        <dbReference type="EMBL" id="MBB6227724.1"/>
    </source>
</evidence>
<keyword evidence="3" id="KW-1185">Reference proteome</keyword>
<proteinExistence type="predicted"/>
<comment type="caution">
    <text evidence="2">The sequence shown here is derived from an EMBL/GenBank/DDBJ whole genome shotgun (WGS) entry which is preliminary data.</text>
</comment>
<dbReference type="InterPro" id="IPR011971">
    <property type="entry name" value="CHP02284"/>
</dbReference>
<evidence type="ECO:0000259" key="1">
    <source>
        <dbReference type="Pfam" id="PF09537"/>
    </source>
</evidence>
<dbReference type="InterPro" id="IPR012347">
    <property type="entry name" value="Ferritin-like"/>
</dbReference>
<dbReference type="NCBIfam" id="TIGR02284">
    <property type="entry name" value="PA2169 family four-helix-bundle protein"/>
    <property type="match status" value="1"/>
</dbReference>
<accession>A0A841L531</accession>
<evidence type="ECO:0000313" key="3">
    <source>
        <dbReference type="Proteomes" id="UP000538147"/>
    </source>
</evidence>
<protein>
    <submittedName>
        <fullName evidence="2">Uncharacterized protein (TIGR02284 family)</fullName>
    </submittedName>
</protein>
<dbReference type="PIRSF" id="PIRSF029477">
    <property type="entry name" value="UCP029477"/>
    <property type="match status" value="1"/>
</dbReference>
<sequence>MATQDNDIKILNDLIETTIDSADGYEQAAETAQNDAESADLADLFRRFGNERRIAVTDLRSQVSLLGGEPEDDGSILAGAHRSFLRLKSVFGSSRARVIEEVEAGEDVIKAKYEDAMTADISTNTRAVVEKAYASVRAGHDTFSAMKHANQAN</sequence>
<dbReference type="AlphaFoldDB" id="A0A841L531"/>
<reference evidence="2 3" key="1">
    <citation type="submission" date="2020-08" db="EMBL/GenBank/DDBJ databases">
        <title>Genomic Encyclopedia of Type Strains, Phase IV (KMG-IV): sequencing the most valuable type-strain genomes for metagenomic binning, comparative biology and taxonomic classification.</title>
        <authorList>
            <person name="Goeker M."/>
        </authorList>
    </citation>
    <scope>NUCLEOTIDE SEQUENCE [LARGE SCALE GENOMIC DNA]</scope>
    <source>
        <strain evidence="2 3">DSM 102189</strain>
    </source>
</reference>
<dbReference type="Pfam" id="PF09537">
    <property type="entry name" value="DUF2383"/>
    <property type="match status" value="1"/>
</dbReference>
<dbReference type="Gene3D" id="1.20.1260.10">
    <property type="match status" value="1"/>
</dbReference>
<dbReference type="EMBL" id="JACIIV010000012">
    <property type="protein sequence ID" value="MBB6227724.1"/>
    <property type="molecule type" value="Genomic_DNA"/>
</dbReference>
<dbReference type="Proteomes" id="UP000538147">
    <property type="component" value="Unassembled WGS sequence"/>
</dbReference>
<dbReference type="InterPro" id="IPR019052">
    <property type="entry name" value="DUF2383"/>
</dbReference>
<dbReference type="InterPro" id="IPR016920">
    <property type="entry name" value="UCP029477"/>
</dbReference>